<dbReference type="Pfam" id="PF01568">
    <property type="entry name" value="Molydop_binding"/>
    <property type="match status" value="1"/>
</dbReference>
<dbReference type="PROSITE" id="PS51669">
    <property type="entry name" value="4FE4S_MOW_BIS_MGD"/>
    <property type="match status" value="1"/>
</dbReference>
<dbReference type="SMART" id="SM00926">
    <property type="entry name" value="Molybdop_Fe4S4"/>
    <property type="match status" value="1"/>
</dbReference>
<dbReference type="Gene3D" id="3.40.50.740">
    <property type="match status" value="1"/>
</dbReference>
<keyword evidence="7" id="KW-0479">Metal-binding</keyword>
<dbReference type="Gene3D" id="3.40.228.10">
    <property type="entry name" value="Dimethylsulfoxide Reductase, domain 2"/>
    <property type="match status" value="1"/>
</dbReference>
<dbReference type="NCBIfam" id="TIGR02166">
    <property type="entry name" value="dmsA_ynfE"/>
    <property type="match status" value="1"/>
</dbReference>
<dbReference type="GO" id="GO:0043546">
    <property type="term" value="F:molybdopterin cofactor binding"/>
    <property type="evidence" value="ECO:0007669"/>
    <property type="project" value="InterPro"/>
</dbReference>
<keyword evidence="12" id="KW-0472">Membrane</keyword>
<dbReference type="HOGENOM" id="CLU_000422_13_3_7"/>
<gene>
    <name evidence="14" type="ordered locus">DvMF_1612</name>
</gene>
<dbReference type="Pfam" id="PF04879">
    <property type="entry name" value="Molybdop_Fe4S4"/>
    <property type="match status" value="1"/>
</dbReference>
<dbReference type="InterPro" id="IPR006656">
    <property type="entry name" value="Mopterin_OxRdtase"/>
</dbReference>
<evidence type="ECO:0000256" key="11">
    <source>
        <dbReference type="ARBA" id="ARBA00023014"/>
    </source>
</evidence>
<dbReference type="GO" id="GO:0005886">
    <property type="term" value="C:plasma membrane"/>
    <property type="evidence" value="ECO:0007669"/>
    <property type="project" value="UniProtKB-SubCell"/>
</dbReference>
<dbReference type="InterPro" id="IPR050612">
    <property type="entry name" value="Prok_Mopterin_Oxidored"/>
</dbReference>
<dbReference type="SUPFAM" id="SSF53706">
    <property type="entry name" value="Formate dehydrogenase/DMSO reductase, domains 1-3"/>
    <property type="match status" value="1"/>
</dbReference>
<keyword evidence="5" id="KW-0004">4Fe-4S</keyword>
<evidence type="ECO:0000256" key="6">
    <source>
        <dbReference type="ARBA" id="ARBA00022505"/>
    </source>
</evidence>
<evidence type="ECO:0000256" key="2">
    <source>
        <dbReference type="ARBA" id="ARBA00004413"/>
    </source>
</evidence>
<dbReference type="GO" id="GO:0030151">
    <property type="term" value="F:molybdenum ion binding"/>
    <property type="evidence" value="ECO:0007669"/>
    <property type="project" value="InterPro"/>
</dbReference>
<dbReference type="InterPro" id="IPR006963">
    <property type="entry name" value="Mopterin_OxRdtase_4Fe-4S_dom"/>
</dbReference>
<reference evidence="14" key="1">
    <citation type="submission" date="2008-10" db="EMBL/GenBank/DDBJ databases">
        <title>Complete sequence of Desulfovibrio vulgaris str. 'Miyazaki F'.</title>
        <authorList>
            <person name="Lucas S."/>
            <person name="Copeland A."/>
            <person name="Lapidus A."/>
            <person name="Glavina del Rio T."/>
            <person name="Dalin E."/>
            <person name="Tice H."/>
            <person name="Bruce D."/>
            <person name="Goodwin L."/>
            <person name="Pitluck S."/>
            <person name="Sims D."/>
            <person name="Brettin T."/>
            <person name="Detter J.C."/>
            <person name="Han C."/>
            <person name="Larimer F."/>
            <person name="Land M."/>
            <person name="Hauser L."/>
            <person name="Kyrpides N."/>
            <person name="Mikhailova N."/>
            <person name="Hazen T.C."/>
            <person name="Richardson P."/>
        </authorList>
    </citation>
    <scope>NUCLEOTIDE SEQUENCE</scope>
    <source>
        <strain evidence="14">Miyazaki F</strain>
    </source>
</reference>
<dbReference type="GO" id="GO:0030288">
    <property type="term" value="C:outer membrane-bounded periplasmic space"/>
    <property type="evidence" value="ECO:0007669"/>
    <property type="project" value="TreeGrafter"/>
</dbReference>
<evidence type="ECO:0000256" key="9">
    <source>
        <dbReference type="ARBA" id="ARBA00023002"/>
    </source>
</evidence>
<dbReference type="GO" id="GO:0051539">
    <property type="term" value="F:4 iron, 4 sulfur cluster binding"/>
    <property type="evidence" value="ECO:0007669"/>
    <property type="project" value="UniProtKB-KW"/>
</dbReference>
<comment type="cofactor">
    <cofactor evidence="1">
        <name>[4Fe-4S] cluster</name>
        <dbReference type="ChEBI" id="CHEBI:49883"/>
    </cofactor>
</comment>
<proteinExistence type="inferred from homology"/>
<keyword evidence="11" id="KW-0411">Iron-sulfur</keyword>
<dbReference type="InterPro" id="IPR006657">
    <property type="entry name" value="MoPterin_dinucl-bd_dom"/>
</dbReference>
<dbReference type="InterPro" id="IPR011888">
    <property type="entry name" value="Anaer_DMSO_reductase"/>
</dbReference>
<evidence type="ECO:0000259" key="13">
    <source>
        <dbReference type="PROSITE" id="PS51669"/>
    </source>
</evidence>
<dbReference type="InterPro" id="IPR006311">
    <property type="entry name" value="TAT_signal"/>
</dbReference>
<evidence type="ECO:0000256" key="8">
    <source>
        <dbReference type="ARBA" id="ARBA00022729"/>
    </source>
</evidence>
<evidence type="ECO:0000256" key="10">
    <source>
        <dbReference type="ARBA" id="ARBA00023004"/>
    </source>
</evidence>
<accession>B8DS21</accession>
<dbReference type="EMBL" id="CP001197">
    <property type="protein sequence ID" value="ACL08560.1"/>
    <property type="molecule type" value="Genomic_DNA"/>
</dbReference>
<dbReference type="CDD" id="cd02770">
    <property type="entry name" value="MopB_DmsA-EC"/>
    <property type="match status" value="1"/>
</dbReference>
<dbReference type="InterPro" id="IPR009010">
    <property type="entry name" value="Asp_de-COase-like_dom_sf"/>
</dbReference>
<evidence type="ECO:0000313" key="14">
    <source>
        <dbReference type="EMBL" id="ACL08560.1"/>
    </source>
</evidence>
<dbReference type="OrthoDB" id="9810782at2"/>
<keyword evidence="6" id="KW-0500">Molybdenum</keyword>
<evidence type="ECO:0000256" key="12">
    <source>
        <dbReference type="ARBA" id="ARBA00023136"/>
    </source>
</evidence>
<name>B8DS21_NITV9</name>
<dbReference type="FunFam" id="2.40.40.20:FF:000010">
    <property type="entry name" value="Anaerobic dimethyl sulfoxide reductase subunit A"/>
    <property type="match status" value="1"/>
</dbReference>
<dbReference type="Gene3D" id="2.40.40.20">
    <property type="match status" value="1"/>
</dbReference>
<keyword evidence="9" id="KW-0560">Oxidoreductase</keyword>
<dbReference type="SUPFAM" id="SSF50692">
    <property type="entry name" value="ADC-like"/>
    <property type="match status" value="1"/>
</dbReference>
<dbReference type="PANTHER" id="PTHR43742">
    <property type="entry name" value="TRIMETHYLAMINE-N-OXIDE REDUCTASE"/>
    <property type="match status" value="1"/>
</dbReference>
<evidence type="ECO:0000256" key="1">
    <source>
        <dbReference type="ARBA" id="ARBA00001966"/>
    </source>
</evidence>
<dbReference type="PANTHER" id="PTHR43742:SF3">
    <property type="entry name" value="DIMETHYL SULFOXIDE REDUCTASE DMSA"/>
    <property type="match status" value="1"/>
</dbReference>
<comment type="similarity">
    <text evidence="3">Belongs to the prokaryotic molybdopterin-containing oxidoreductase family.</text>
</comment>
<comment type="subcellular location">
    <subcellularLocation>
        <location evidence="2">Cell membrane</location>
        <topology evidence="2">Peripheral membrane protein</topology>
        <orientation evidence="2">Cytoplasmic side</orientation>
    </subcellularLocation>
</comment>
<keyword evidence="4" id="KW-1003">Cell membrane</keyword>
<feature type="domain" description="4Fe-4S Mo/W bis-MGD-type" evidence="13">
    <location>
        <begin position="54"/>
        <end position="115"/>
    </location>
</feature>
<protein>
    <submittedName>
        <fullName evidence="14">Anaerobic dimethyl sulfoxide reductase, A subunit, DmsA/YnfE family</fullName>
    </submittedName>
</protein>
<organism evidence="14">
    <name type="scientific">Nitratidesulfovibrio vulgaris (strain DSM 19637 / Miyazaki F)</name>
    <name type="common">Desulfovibrio vulgaris</name>
    <dbReference type="NCBI Taxonomy" id="883"/>
    <lineage>
        <taxon>Bacteria</taxon>
        <taxon>Pseudomonadati</taxon>
        <taxon>Thermodesulfobacteriota</taxon>
        <taxon>Desulfovibrionia</taxon>
        <taxon>Desulfovibrionales</taxon>
        <taxon>Desulfovibrionaceae</taxon>
        <taxon>Nitratidesulfovibrio</taxon>
    </lineage>
</organism>
<evidence type="ECO:0000256" key="5">
    <source>
        <dbReference type="ARBA" id="ARBA00022485"/>
    </source>
</evidence>
<dbReference type="FunFam" id="3.40.228.10:FF:000004">
    <property type="entry name" value="Dimethyl sulfoxide reductase subunit A"/>
    <property type="match status" value="1"/>
</dbReference>
<evidence type="ECO:0000256" key="4">
    <source>
        <dbReference type="ARBA" id="ARBA00022475"/>
    </source>
</evidence>
<dbReference type="eggNOG" id="COG0243">
    <property type="taxonomic scope" value="Bacteria"/>
</dbReference>
<dbReference type="AlphaFoldDB" id="B8DS21"/>
<dbReference type="KEGG" id="dvm:DvMF_1612"/>
<dbReference type="Gene3D" id="3.40.50.12440">
    <property type="match status" value="2"/>
</dbReference>
<keyword evidence="10" id="KW-0408">Iron</keyword>
<evidence type="ECO:0000256" key="7">
    <source>
        <dbReference type="ARBA" id="ARBA00022723"/>
    </source>
</evidence>
<dbReference type="GO" id="GO:0009061">
    <property type="term" value="P:anaerobic respiration"/>
    <property type="evidence" value="ECO:0007669"/>
    <property type="project" value="TreeGrafter"/>
</dbReference>
<keyword evidence="8" id="KW-0732">Signal</keyword>
<dbReference type="GO" id="GO:0009055">
    <property type="term" value="F:electron transfer activity"/>
    <property type="evidence" value="ECO:0007669"/>
    <property type="project" value="TreeGrafter"/>
</dbReference>
<sequence length="820" mass="89043">MPAGTGPQDCAARGLDRRTFLKWCALLGGAAMLPGGLAGLCPAVAEAAGGGEPQDFVWSSCNVNCGSRCVLRAMVRDGAIVRMDTDNLGSDDYGTHQIRACLRGRAMRQRVYAPERLKYPMLRTGKRGEAAFRRATWDEALDVIAAKMKDIKERYGNEAFYLNYGTGNLGSVMSKSWPTDQTPITRLMNCYGGYLNHYNTYSTAQIATSMPYLYGGGLGNALSDIVNSKLVVLFGNNPAETRMSGGGVVYDIQRAKRESNVRVIVIDPRYTDTAVAVADEWIPIRPATDAALAAGIAYVLFTEGMADRSFMDTYCVGHDEAHLPEGVPAGSSYEAYITGKGPDGVAKTPGWASAICGVPVDTIVRLAREIGTAKPCCISQGWGPQRHHNGETNCRAIAVLAALTGNVGISGGNTGAREGGYSIPFPGFPTLKNPVAASISFFLWTDAIVRGPEMTAERDGVRGVPRLNVPVKFIWNYAGNALINQHSDINRTAQILSDDTKCEMIVVVENFMTPSARFADVLLPAVTNLEENDFAHQGSTAEMGYVVFAQKAIEPLFESRSVYDMCADIAERLGVREQYTEGRTRDQWLQKILTDARQKLPDLPATLEEAWKLGVYKVRNPGKPFVAYKAFRDDPVANPLATPSGRIEIFSKRLWDIGHKWELPAGERITALPEYDEAAEGQGDPLRKKYPLQLVTHHYKQRTHSTYGNVPWLKEAAPQTVWVNPLDAADRGLAHGDMVRVFNDRGATVLPVKVTPRIMPGIISIPQGAWYTPGAGGTDFGGSANILTSLRPSPLAKGNPQHTTLVEMARHSGGSHANAS</sequence>
<dbReference type="CDD" id="cd02794">
    <property type="entry name" value="MopB_CT_DmsA-EC"/>
    <property type="match status" value="1"/>
</dbReference>
<dbReference type="STRING" id="883.DvMF_1612"/>
<evidence type="ECO:0000256" key="3">
    <source>
        <dbReference type="ARBA" id="ARBA00010312"/>
    </source>
</evidence>
<dbReference type="PROSITE" id="PS51318">
    <property type="entry name" value="TAT"/>
    <property type="match status" value="1"/>
</dbReference>
<dbReference type="Pfam" id="PF00384">
    <property type="entry name" value="Molybdopterin"/>
    <property type="match status" value="1"/>
</dbReference>
<dbReference type="GO" id="GO:0009389">
    <property type="term" value="F:dimethyl sulfoxide reductase activity"/>
    <property type="evidence" value="ECO:0007669"/>
    <property type="project" value="InterPro"/>
</dbReference>